<evidence type="ECO:0000256" key="1">
    <source>
        <dbReference type="SAM" id="MobiDB-lite"/>
    </source>
</evidence>
<dbReference type="Proteomes" id="UP001299220">
    <property type="component" value="Unassembled WGS sequence"/>
</dbReference>
<sequence>MKNIKKLLAVVLAAALCLSVAACGAATTSVETLETSSAVSEGETAPADKDPAGYDSDIQGMCKYFEDNHLAVGEKVQMSYDVIGALNGYKYAYRYNDSNVQLELYEFPTEDIPEAAQSVINSLRAEGSFTILDNTVPGYLSGDGRFLMIYTDAKSEKDEVSKAHKAHVLSCFDAFAEKTGK</sequence>
<organism evidence="3 4">
    <name type="scientific">Anaeromassilibacillus senegalensis</name>
    <dbReference type="NCBI Taxonomy" id="1673717"/>
    <lineage>
        <taxon>Bacteria</taxon>
        <taxon>Bacillati</taxon>
        <taxon>Bacillota</taxon>
        <taxon>Clostridia</taxon>
        <taxon>Eubacteriales</taxon>
        <taxon>Acutalibacteraceae</taxon>
        <taxon>Anaeromassilibacillus</taxon>
    </lineage>
</organism>
<evidence type="ECO:0008006" key="5">
    <source>
        <dbReference type="Google" id="ProtNLM"/>
    </source>
</evidence>
<dbReference type="EMBL" id="JAFBIT010000004">
    <property type="protein sequence ID" value="MCF2653314.1"/>
    <property type="molecule type" value="Genomic_DNA"/>
</dbReference>
<name>A0ABS9CTP3_9FIRM</name>
<comment type="caution">
    <text evidence="3">The sequence shown here is derived from an EMBL/GenBank/DDBJ whole genome shotgun (WGS) entry which is preliminary data.</text>
</comment>
<keyword evidence="4" id="KW-1185">Reference proteome</keyword>
<keyword evidence="2" id="KW-0732">Signal</keyword>
<evidence type="ECO:0000313" key="3">
    <source>
        <dbReference type="EMBL" id="MCF2653314.1"/>
    </source>
</evidence>
<evidence type="ECO:0000313" key="4">
    <source>
        <dbReference type="Proteomes" id="UP001299220"/>
    </source>
</evidence>
<feature type="signal peptide" evidence="2">
    <location>
        <begin position="1"/>
        <end position="25"/>
    </location>
</feature>
<feature type="region of interest" description="Disordered" evidence="1">
    <location>
        <begin position="34"/>
        <end position="53"/>
    </location>
</feature>
<feature type="chain" id="PRO_5046427190" description="DUF4358 domain-containing protein" evidence="2">
    <location>
        <begin position="26"/>
        <end position="181"/>
    </location>
</feature>
<protein>
    <recommendedName>
        <fullName evidence="5">DUF4358 domain-containing protein</fullName>
    </recommendedName>
</protein>
<reference evidence="3 4" key="1">
    <citation type="submission" date="2020-12" db="EMBL/GenBank/DDBJ databases">
        <title>Whole genome sequences of gut porcine anaerobes.</title>
        <authorList>
            <person name="Kubasova T."/>
            <person name="Jahodarova E."/>
            <person name="Rychlik I."/>
        </authorList>
    </citation>
    <scope>NUCLEOTIDE SEQUENCE [LARGE SCALE GENOMIC DNA]</scope>
    <source>
        <strain evidence="3 4">An867</strain>
    </source>
</reference>
<accession>A0ABS9CTP3</accession>
<gene>
    <name evidence="3" type="ORF">JQM67_11965</name>
</gene>
<dbReference type="RefSeq" id="WP_235324348.1">
    <property type="nucleotide sequence ID" value="NZ_JAFBIT010000004.1"/>
</dbReference>
<evidence type="ECO:0000256" key="2">
    <source>
        <dbReference type="SAM" id="SignalP"/>
    </source>
</evidence>
<dbReference type="PROSITE" id="PS51257">
    <property type="entry name" value="PROKAR_LIPOPROTEIN"/>
    <property type="match status" value="1"/>
</dbReference>
<proteinExistence type="predicted"/>